<dbReference type="EMBL" id="LVJH01000029">
    <property type="protein sequence ID" value="OAB41316.1"/>
    <property type="molecule type" value="Genomic_DNA"/>
</dbReference>
<dbReference type="STRING" id="494026.PGLA_16030"/>
<dbReference type="Proteomes" id="UP000076967">
    <property type="component" value="Unassembled WGS sequence"/>
</dbReference>
<organism evidence="1 2">
    <name type="scientific">Paenibacillus glacialis</name>
    <dbReference type="NCBI Taxonomy" id="494026"/>
    <lineage>
        <taxon>Bacteria</taxon>
        <taxon>Bacillati</taxon>
        <taxon>Bacillota</taxon>
        <taxon>Bacilli</taxon>
        <taxon>Bacillales</taxon>
        <taxon>Paenibacillaceae</taxon>
        <taxon>Paenibacillus</taxon>
    </lineage>
</organism>
<dbReference type="AlphaFoldDB" id="A0A168JZK3"/>
<name>A0A168JZK3_9BACL</name>
<protein>
    <submittedName>
        <fullName evidence="1">Uncharacterized protein</fullName>
    </submittedName>
</protein>
<keyword evidence="2" id="KW-1185">Reference proteome</keyword>
<accession>A0A168JZK3</accession>
<proteinExistence type="predicted"/>
<comment type="caution">
    <text evidence="1">The sequence shown here is derived from an EMBL/GenBank/DDBJ whole genome shotgun (WGS) entry which is preliminary data.</text>
</comment>
<sequence>MEYIRTEFKIVRVPTDLSSDLLQKIEPDLKVAHVQKKYLYNKYFGESKDYYFLYEWDYCD</sequence>
<evidence type="ECO:0000313" key="2">
    <source>
        <dbReference type="Proteomes" id="UP000076967"/>
    </source>
</evidence>
<gene>
    <name evidence="1" type="ORF">PGLA_16030</name>
</gene>
<reference evidence="1 2" key="1">
    <citation type="submission" date="2016-03" db="EMBL/GenBank/DDBJ databases">
        <title>Draft genome sequence of Paenibacillus glacialis DSM 22343.</title>
        <authorList>
            <person name="Shin S.-K."/>
            <person name="Yi H."/>
        </authorList>
    </citation>
    <scope>NUCLEOTIDE SEQUENCE [LARGE SCALE GENOMIC DNA]</scope>
    <source>
        <strain evidence="1 2">DSM 22343</strain>
    </source>
</reference>
<evidence type="ECO:0000313" key="1">
    <source>
        <dbReference type="EMBL" id="OAB41316.1"/>
    </source>
</evidence>